<dbReference type="InterPro" id="IPR055170">
    <property type="entry name" value="GFO_IDH_MocA-like_dom"/>
</dbReference>
<evidence type="ECO:0000256" key="2">
    <source>
        <dbReference type="SAM" id="MobiDB-lite"/>
    </source>
</evidence>
<accession>A0A1X0DAK5</accession>
<dbReference type="InterPro" id="IPR000683">
    <property type="entry name" value="Gfo/Idh/MocA-like_OxRdtase_N"/>
</dbReference>
<dbReference type="InterPro" id="IPR036291">
    <property type="entry name" value="NAD(P)-bd_dom_sf"/>
</dbReference>
<dbReference type="AlphaFoldDB" id="A0A1X0DAK5"/>
<gene>
    <name evidence="5" type="ORF">BST23_01590</name>
</gene>
<keyword evidence="1" id="KW-0560">Oxidoreductase</keyword>
<feature type="region of interest" description="Disordered" evidence="2">
    <location>
        <begin position="241"/>
        <end position="261"/>
    </location>
</feature>
<dbReference type="STRING" id="81858.BST23_01590"/>
<dbReference type="SUPFAM" id="SSF51735">
    <property type="entry name" value="NAD(P)-binding Rossmann-fold domains"/>
    <property type="match status" value="1"/>
</dbReference>
<dbReference type="EMBL" id="MVHP01000001">
    <property type="protein sequence ID" value="ORA69368.1"/>
    <property type="molecule type" value="Genomic_DNA"/>
</dbReference>
<dbReference type="Proteomes" id="UP000192772">
    <property type="component" value="Unassembled WGS sequence"/>
</dbReference>
<proteinExistence type="predicted"/>
<sequence length="304" mass="32427">MKVVVIGTGFGKHAAAPAYQSVGFDVEVVSPRDDAAVNAALAADVDLVSVHSPPFLHLQHVTSAIERGHAVLCDKPFGRNAGEATAMRDHARRAGVAHFLNFEFRFNESWSTLKKLADAGTIDAPTHLHWSFFGSGLRGRKLGWINDRELGGGWIGAYGSHLIDFTRWLFGSDIVDCGGVTRTDIPGATAEDGYSAWFRTADGATATHDTGFAAAVPSTPRVTLIGSEGTAELTGDTTLVVRRPGEDPETTQFDPPPRRTPPPALTTYFGNVAEALRTGTQITPSFDDGVAVARVMDQLRANAS</sequence>
<organism evidence="5 6">
    <name type="scientific">Mycolicibacterium elephantis</name>
    <dbReference type="NCBI Taxonomy" id="81858"/>
    <lineage>
        <taxon>Bacteria</taxon>
        <taxon>Bacillati</taxon>
        <taxon>Actinomycetota</taxon>
        <taxon>Actinomycetes</taxon>
        <taxon>Mycobacteriales</taxon>
        <taxon>Mycobacteriaceae</taxon>
        <taxon>Mycolicibacterium</taxon>
    </lineage>
</organism>
<feature type="domain" description="GFO/IDH/MocA-like oxidoreductase" evidence="4">
    <location>
        <begin position="111"/>
        <end position="232"/>
    </location>
</feature>
<dbReference type="Pfam" id="PF22725">
    <property type="entry name" value="GFO_IDH_MocA_C3"/>
    <property type="match status" value="1"/>
</dbReference>
<evidence type="ECO:0000256" key="1">
    <source>
        <dbReference type="ARBA" id="ARBA00023002"/>
    </source>
</evidence>
<dbReference type="GO" id="GO:0000166">
    <property type="term" value="F:nucleotide binding"/>
    <property type="evidence" value="ECO:0007669"/>
    <property type="project" value="InterPro"/>
</dbReference>
<dbReference type="PANTHER" id="PTHR43818">
    <property type="entry name" value="BCDNA.GH03377"/>
    <property type="match status" value="1"/>
</dbReference>
<dbReference type="Gene3D" id="3.40.50.720">
    <property type="entry name" value="NAD(P)-binding Rossmann-like Domain"/>
    <property type="match status" value="1"/>
</dbReference>
<protein>
    <submittedName>
        <fullName evidence="5">Oxidoreductase</fullName>
    </submittedName>
</protein>
<dbReference type="GO" id="GO:0016491">
    <property type="term" value="F:oxidoreductase activity"/>
    <property type="evidence" value="ECO:0007669"/>
    <property type="project" value="UniProtKB-KW"/>
</dbReference>
<evidence type="ECO:0000313" key="5">
    <source>
        <dbReference type="EMBL" id="ORA69368.1"/>
    </source>
</evidence>
<evidence type="ECO:0000313" key="6">
    <source>
        <dbReference type="Proteomes" id="UP000192772"/>
    </source>
</evidence>
<reference evidence="5 6" key="1">
    <citation type="submission" date="2017-02" db="EMBL/GenBank/DDBJ databases">
        <title>The new phylogeny of genus Mycobacterium.</title>
        <authorList>
            <person name="Tortoli E."/>
            <person name="Trovato A."/>
            <person name="Cirillo D.M."/>
        </authorList>
    </citation>
    <scope>NUCLEOTIDE SEQUENCE [LARGE SCALE GENOMIC DNA]</scope>
    <source>
        <strain evidence="5 6">FI-09383</strain>
    </source>
</reference>
<feature type="domain" description="Gfo/Idh/MocA-like oxidoreductase N-terminal" evidence="3">
    <location>
        <begin position="40"/>
        <end position="101"/>
    </location>
</feature>
<evidence type="ECO:0000259" key="3">
    <source>
        <dbReference type="Pfam" id="PF01408"/>
    </source>
</evidence>
<dbReference type="PANTHER" id="PTHR43818:SF11">
    <property type="entry name" value="BCDNA.GH03377"/>
    <property type="match status" value="1"/>
</dbReference>
<dbReference type="SUPFAM" id="SSF55347">
    <property type="entry name" value="Glyceraldehyde-3-phosphate dehydrogenase-like, C-terminal domain"/>
    <property type="match status" value="1"/>
</dbReference>
<comment type="caution">
    <text evidence="5">The sequence shown here is derived from an EMBL/GenBank/DDBJ whole genome shotgun (WGS) entry which is preliminary data.</text>
</comment>
<dbReference type="Pfam" id="PF01408">
    <property type="entry name" value="GFO_IDH_MocA"/>
    <property type="match status" value="1"/>
</dbReference>
<evidence type="ECO:0000259" key="4">
    <source>
        <dbReference type="Pfam" id="PF22725"/>
    </source>
</evidence>
<dbReference type="RefSeq" id="WP_083042282.1">
    <property type="nucleotide sequence ID" value="NZ_MVHP01000001.1"/>
</dbReference>
<dbReference type="OrthoDB" id="9792085at2"/>
<dbReference type="InterPro" id="IPR050463">
    <property type="entry name" value="Gfo/Idh/MocA_oxidrdct_glycsds"/>
</dbReference>
<dbReference type="Gene3D" id="3.30.360.10">
    <property type="entry name" value="Dihydrodipicolinate Reductase, domain 2"/>
    <property type="match status" value="1"/>
</dbReference>
<name>A0A1X0DAK5_9MYCO</name>